<reference evidence="2 3" key="1">
    <citation type="journal article" date="2007" name="PLoS Pathog.">
        <title>Genome sequence of Babesia bovis and comparative analysis of apicomplexan hemoprotozoa.</title>
        <authorList>
            <person name="Brayton K.A."/>
            <person name="Lau A.O.T."/>
            <person name="Herndon D.R."/>
            <person name="Hannick L."/>
            <person name="Kappmeyer L.S."/>
            <person name="Berens S.J."/>
            <person name="Bidwell S.L."/>
            <person name="Brown W.C."/>
            <person name="Crabtree J."/>
            <person name="Fadrosh D."/>
            <person name="Feldblum T."/>
            <person name="Forberger H.A."/>
            <person name="Haas B.J."/>
            <person name="Howell J.M."/>
            <person name="Khouri H."/>
            <person name="Koo H."/>
            <person name="Mann D.J."/>
            <person name="Norimine J."/>
            <person name="Paulsen I.T."/>
            <person name="Radune D."/>
            <person name="Ren Q."/>
            <person name="Smith R.K. Jr."/>
            <person name="Suarez C.E."/>
            <person name="White O."/>
            <person name="Wortman J.R."/>
            <person name="Knowles D.P. Jr."/>
            <person name="McElwain T.F."/>
            <person name="Nene V.M."/>
        </authorList>
    </citation>
    <scope>NUCLEOTIDE SEQUENCE [LARGE SCALE GENOMIC DNA]</scope>
    <source>
        <strain evidence="2">T2Bo</strain>
    </source>
</reference>
<evidence type="ECO:0000256" key="1">
    <source>
        <dbReference type="SAM" id="SignalP"/>
    </source>
</evidence>
<dbReference type="EMBL" id="AAXT01000002">
    <property type="protein sequence ID" value="EDO06842.1"/>
    <property type="molecule type" value="Genomic_DNA"/>
</dbReference>
<gene>
    <name evidence="2" type="ORF">BBOV_IV004810</name>
</gene>
<keyword evidence="3" id="KW-1185">Reference proteome</keyword>
<proteinExistence type="predicted"/>
<dbReference type="Proteomes" id="UP000002173">
    <property type="component" value="Unassembled WGS sequence"/>
</dbReference>
<sequence length="622" mass="69519">MKFGLFVLGAATCHTLVRATSTSRVITITQEFNEDIPERQLAVLSCPTGRGLVIQKAEWIATRPNVNAGADPNIKFERTKDISKICGGLNNCVLKPIAHLEKVEDGNFVFMGLPIENAEYKLNVKGICSKTPAAPIGREMISVIDSNDDLVLGCNEGEVINVSLLRGAGLHNSLIYRNLYCTNSFMENAFELCQNKRSCKISKDLYNSDNGKCIYQVIDAQYYCRPPHHHSYVDVVRHANGKFETILTSEENAHVIVKAPAESVLSVKSATWDVVGKPSEEEDPKRNRLDILQFYCEGRSSCSFIPTRASNGLLDLYLGGITGNIKKPFILRAKFEFVEPKNQEGEEDIKTVECKKGGNINIKCPNNTFPRVVTALWGGFVTNTKQQPEVIFWEEKTQNGKLFRVTEIGALLDKAIFNKHDYIFNPVEMVNGKQRLPYIVGVKPEDHGLVVNYTCMDKNLMPSVSDINIGEVVNKDSLNSAAYDLEKEKVLDAMFSKNDQLIIMIEQKSESIVRVGDFLKIQIPHAVGEHYTANFTDEPKIEAWALTETCDNVVLSIVFADEKTLHVTASFFNKNKHIETRQNEMISKYTIDYQKKVKNIVVASGGVVGMRVMVKGETKTNA</sequence>
<evidence type="ECO:0000313" key="2">
    <source>
        <dbReference type="EMBL" id="EDO06842.1"/>
    </source>
</evidence>
<keyword evidence="1" id="KW-0732">Signal</keyword>
<dbReference type="InParanoid" id="A7AQM3"/>
<dbReference type="AlphaFoldDB" id="A7AQM3"/>
<dbReference type="RefSeq" id="XP_001610410.1">
    <property type="nucleotide sequence ID" value="XM_001610360.1"/>
</dbReference>
<feature type="chain" id="PRO_5002706850" evidence="1">
    <location>
        <begin position="20"/>
        <end position="622"/>
    </location>
</feature>
<dbReference type="KEGG" id="bbo:BBOV_IV004810"/>
<reference evidence="3" key="3">
    <citation type="journal article" date="2021" name="Int. J. Parasitol.">
        <title>Comparative analysis of gene expression between Babesia bovis blood stages and kinetes allowed by improved genome annotation.</title>
        <authorList>
            <person name="Ueti M.W."/>
            <person name="Johnson W.C."/>
            <person name="Kappmeyer L.S."/>
            <person name="Herndon D.R."/>
            <person name="Mousel M.R."/>
            <person name="Reif K.E."/>
            <person name="Taus N.S."/>
            <person name="Ifeonu O.O."/>
            <person name="Silva J.C."/>
            <person name="Suarez C.E."/>
            <person name="Brayton K.A."/>
        </authorList>
    </citation>
    <scope>NUCLEOTIDE SEQUENCE [LARGE SCALE GENOMIC DNA]</scope>
</reference>
<protein>
    <submittedName>
        <fullName evidence="2">Membrane protein, putative</fullName>
    </submittedName>
</protein>
<dbReference type="VEuPathDB" id="PiroplasmaDB:BBOV_IV004810"/>
<dbReference type="GeneID" id="5478644"/>
<evidence type="ECO:0000313" key="3">
    <source>
        <dbReference type="Proteomes" id="UP000002173"/>
    </source>
</evidence>
<accession>A7AQM3</accession>
<organism evidence="2 3">
    <name type="scientific">Babesia bovis</name>
    <dbReference type="NCBI Taxonomy" id="5865"/>
    <lineage>
        <taxon>Eukaryota</taxon>
        <taxon>Sar</taxon>
        <taxon>Alveolata</taxon>
        <taxon>Apicomplexa</taxon>
        <taxon>Aconoidasida</taxon>
        <taxon>Piroplasmida</taxon>
        <taxon>Babesiidae</taxon>
        <taxon>Babesia</taxon>
    </lineage>
</organism>
<feature type="signal peptide" evidence="1">
    <location>
        <begin position="1"/>
        <end position="19"/>
    </location>
</feature>
<name>A7AQM3_BABBO</name>
<dbReference type="OMA" id="CKKYTHD"/>
<reference evidence="3" key="2">
    <citation type="journal article" date="2020" name="Data Brief">
        <title>Transcriptome dataset of Babesia bovis life stages within vertebrate and invertebrate hosts.</title>
        <authorList>
            <person name="Ueti M.W."/>
            <person name="Johnson W.C."/>
            <person name="Kappmeyer L.S."/>
            <person name="Herndon D.R."/>
            <person name="Mousel M.R."/>
            <person name="Reif K.E."/>
            <person name="Taus N.S."/>
            <person name="Ifeonu O.O."/>
            <person name="Silva J.C."/>
            <person name="Suarez C.E."/>
            <person name="Brayton K.A."/>
        </authorList>
    </citation>
    <scope>NUCLEOTIDE SEQUENCE [LARGE SCALE GENOMIC DNA]</scope>
</reference>
<dbReference type="eggNOG" id="ENOG502QX8U">
    <property type="taxonomic scope" value="Eukaryota"/>
</dbReference>
<comment type="caution">
    <text evidence="2">The sequence shown here is derived from an EMBL/GenBank/DDBJ whole genome shotgun (WGS) entry which is preliminary data.</text>
</comment>